<dbReference type="PANTHER" id="PTHR46179:SF19">
    <property type="entry name" value="C2H2 FINGER DOMAIN TRANSCRIPTION FACTOR (EUROFUNG)-RELATED"/>
    <property type="match status" value="1"/>
</dbReference>
<dbReference type="EMBL" id="KN846963">
    <property type="protein sequence ID" value="KIW62702.1"/>
    <property type="molecule type" value="Genomic_DNA"/>
</dbReference>
<proteinExistence type="predicted"/>
<organism evidence="3 4">
    <name type="scientific">Phialophora macrospora</name>
    <dbReference type="NCBI Taxonomy" id="1851006"/>
    <lineage>
        <taxon>Eukaryota</taxon>
        <taxon>Fungi</taxon>
        <taxon>Dikarya</taxon>
        <taxon>Ascomycota</taxon>
        <taxon>Pezizomycotina</taxon>
        <taxon>Eurotiomycetes</taxon>
        <taxon>Chaetothyriomycetidae</taxon>
        <taxon>Chaetothyriales</taxon>
        <taxon>Herpotrichiellaceae</taxon>
        <taxon>Phialophora</taxon>
    </lineage>
</organism>
<feature type="compositionally biased region" description="Polar residues" evidence="1">
    <location>
        <begin position="119"/>
        <end position="133"/>
    </location>
</feature>
<dbReference type="Gene3D" id="3.30.160.60">
    <property type="entry name" value="Classic Zinc Finger"/>
    <property type="match status" value="1"/>
</dbReference>
<dbReference type="HOGENOM" id="CLU_021529_2_0_1"/>
<feature type="compositionally biased region" description="Basic and acidic residues" evidence="1">
    <location>
        <begin position="175"/>
        <end position="184"/>
    </location>
</feature>
<dbReference type="GO" id="GO:0005634">
    <property type="term" value="C:nucleus"/>
    <property type="evidence" value="ECO:0007669"/>
    <property type="project" value="TreeGrafter"/>
</dbReference>
<dbReference type="InterPro" id="IPR013087">
    <property type="entry name" value="Znf_C2H2_type"/>
</dbReference>
<feature type="compositionally biased region" description="Basic residues" evidence="1">
    <location>
        <begin position="58"/>
        <end position="67"/>
    </location>
</feature>
<dbReference type="Proteomes" id="UP000054266">
    <property type="component" value="Unassembled WGS sequence"/>
</dbReference>
<accession>A0A0D2DJW9</accession>
<feature type="domain" description="C2H2-type" evidence="2">
    <location>
        <begin position="488"/>
        <end position="517"/>
    </location>
</feature>
<evidence type="ECO:0000313" key="4">
    <source>
        <dbReference type="Proteomes" id="UP000054266"/>
    </source>
</evidence>
<dbReference type="AlphaFoldDB" id="A0A0D2DJW9"/>
<evidence type="ECO:0000259" key="2">
    <source>
        <dbReference type="SMART" id="SM00355"/>
    </source>
</evidence>
<gene>
    <name evidence="3" type="ORF">PV04_10849</name>
</gene>
<dbReference type="PANTHER" id="PTHR46179">
    <property type="entry name" value="ZINC FINGER PROTEIN"/>
    <property type="match status" value="1"/>
</dbReference>
<keyword evidence="4" id="KW-1185">Reference proteome</keyword>
<dbReference type="SMART" id="SM00355">
    <property type="entry name" value="ZnF_C2H2"/>
    <property type="match status" value="3"/>
</dbReference>
<feature type="domain" description="C2H2-type" evidence="2">
    <location>
        <begin position="522"/>
        <end position="547"/>
    </location>
</feature>
<sequence>MSHQESFYDFDRDILNRTPPLVAVKPSLEPHDSPAPLVPVDASSDSTDVEDTDGVGSSRKKKKRKGRTNPTFADGVLIRSLDPNQNELASHVERHALESASQSEVEEEDNDAGRRRQMSRSSDVVQSGATQSPARRRDIVISNSSVKEDDWPMIDTPANAADAKYPRSPPSVSGDGRRPRHQEQDQASNPAVREDPPKKQFDTRPPPLNEKLGLKLKPSRGPAEEDEDSIIKSPALAKFAIARDDAPPDFILPALQKTSPPRSSPAGPLDLKHNLPSIKTAIGDLPESSFSRFASMSPMGRPSPIHLAQYASPATYSALSPRAPMGPPSHHEWRATTRDSNTSTASSYASSSATGSTPASSMTVPSPAPSYPSPSYPSPSHPSPPHPSPSDPSPSHPQPSQPSPLAPVPEEDTEAIRRDSFDESESKIKSESQSEPPPGDGFPTDGSPAGRYIGGAYICMFHGCTASPFQTQYLLNSHMNVHSNSRTHFCSVKGCPRGPGGQGFKRKNEMIRHGLVHKSPGYICPFCPDQEHRYPRPDNLQRHVRQHHADKDRDDPVLRDVLDQRIEGGTRGGRRRMRL</sequence>
<feature type="compositionally biased region" description="Low complexity" evidence="1">
    <location>
        <begin position="340"/>
        <end position="365"/>
    </location>
</feature>
<dbReference type="STRING" id="5601.A0A0D2DJW9"/>
<feature type="domain" description="C2H2-type" evidence="2">
    <location>
        <begin position="457"/>
        <end position="482"/>
    </location>
</feature>
<feature type="region of interest" description="Disordered" evidence="1">
    <location>
        <begin position="21"/>
        <end position="230"/>
    </location>
</feature>
<evidence type="ECO:0000256" key="1">
    <source>
        <dbReference type="SAM" id="MobiDB-lite"/>
    </source>
</evidence>
<reference evidence="3 4" key="1">
    <citation type="submission" date="2015-01" db="EMBL/GenBank/DDBJ databases">
        <title>The Genome Sequence of Capronia semiimmersa CBS27337.</title>
        <authorList>
            <consortium name="The Broad Institute Genomics Platform"/>
            <person name="Cuomo C."/>
            <person name="de Hoog S."/>
            <person name="Gorbushina A."/>
            <person name="Stielow B."/>
            <person name="Teixiera M."/>
            <person name="Abouelleil A."/>
            <person name="Chapman S.B."/>
            <person name="Priest M."/>
            <person name="Young S.K."/>
            <person name="Wortman J."/>
            <person name="Nusbaum C."/>
            <person name="Birren B."/>
        </authorList>
    </citation>
    <scope>NUCLEOTIDE SEQUENCE [LARGE SCALE GENOMIC DNA]</scope>
    <source>
        <strain evidence="3 4">CBS 27337</strain>
    </source>
</reference>
<feature type="compositionally biased region" description="Basic and acidic residues" evidence="1">
    <location>
        <begin position="192"/>
        <end position="202"/>
    </location>
</feature>
<feature type="compositionally biased region" description="Pro residues" evidence="1">
    <location>
        <begin position="366"/>
        <end position="407"/>
    </location>
</feature>
<protein>
    <recommendedName>
        <fullName evidence="2">C2H2-type domain-containing protein</fullName>
    </recommendedName>
</protein>
<evidence type="ECO:0000313" key="3">
    <source>
        <dbReference type="EMBL" id="KIW62702.1"/>
    </source>
</evidence>
<name>A0A0D2DJW9_9EURO</name>
<feature type="compositionally biased region" description="Basic and acidic residues" evidence="1">
    <location>
        <begin position="414"/>
        <end position="432"/>
    </location>
</feature>
<dbReference type="GO" id="GO:0006357">
    <property type="term" value="P:regulation of transcription by RNA polymerase II"/>
    <property type="evidence" value="ECO:0007669"/>
    <property type="project" value="TreeGrafter"/>
</dbReference>
<dbReference type="InterPro" id="IPR051061">
    <property type="entry name" value="Zinc_finger_trans_reg"/>
</dbReference>
<feature type="region of interest" description="Disordered" evidence="1">
    <location>
        <begin position="250"/>
        <end position="448"/>
    </location>
</feature>